<comment type="caution">
    <text evidence="3">The sequence shown here is derived from an EMBL/GenBank/DDBJ whole genome shotgun (WGS) entry which is preliminary data.</text>
</comment>
<keyword evidence="2" id="KW-0812">Transmembrane</keyword>
<dbReference type="AlphaFoldDB" id="A0A840CXU1"/>
<keyword evidence="2" id="KW-0472">Membrane</keyword>
<accession>A0A840CXU1</accession>
<evidence type="ECO:0000256" key="1">
    <source>
        <dbReference type="SAM" id="MobiDB-lite"/>
    </source>
</evidence>
<dbReference type="EMBL" id="JACIEP010000008">
    <property type="protein sequence ID" value="MBB4036723.1"/>
    <property type="molecule type" value="Genomic_DNA"/>
</dbReference>
<evidence type="ECO:0000256" key="2">
    <source>
        <dbReference type="SAM" id="Phobius"/>
    </source>
</evidence>
<reference evidence="3 4" key="1">
    <citation type="submission" date="2020-08" db="EMBL/GenBank/DDBJ databases">
        <title>Genomic Encyclopedia of Type Strains, Phase IV (KMG-IV): sequencing the most valuable type-strain genomes for metagenomic binning, comparative biology and taxonomic classification.</title>
        <authorList>
            <person name="Goeker M."/>
        </authorList>
    </citation>
    <scope>NUCLEOTIDE SEQUENCE [LARGE SCALE GENOMIC DNA]</scope>
    <source>
        <strain evidence="3 4">DSM 104969</strain>
    </source>
</reference>
<evidence type="ECO:0008006" key="5">
    <source>
        <dbReference type="Google" id="ProtNLM"/>
    </source>
</evidence>
<organism evidence="3 4">
    <name type="scientific">Dysgonomonas hofstadii</name>
    <dbReference type="NCBI Taxonomy" id="637886"/>
    <lineage>
        <taxon>Bacteria</taxon>
        <taxon>Pseudomonadati</taxon>
        <taxon>Bacteroidota</taxon>
        <taxon>Bacteroidia</taxon>
        <taxon>Bacteroidales</taxon>
        <taxon>Dysgonomonadaceae</taxon>
        <taxon>Dysgonomonas</taxon>
    </lineage>
</organism>
<sequence length="332" mass="37817">MSFPLFAQKTTVRATIQPSDILIGEQAVVNVEAIAPKGRDIIFPVFGDTLITGIEVLKMLEPDTVMTEVMTISQKYIVTSFDSTLYHVPYMQVVDGTDTLRTNDFGLKVSAPQLSDSTLAYLEKLKNHETDSIDFEKLQIFDIKDVQSPPIVWQDYLEYLYIPLIIILILALIGLAVYFVMRKKKKGYFFTPKVVLPPHVVALQGLDKLKASKLWQKGQEKEYYTELTDILREYIDHRFNIDAPEMISDDIIDAVHLATDTKSATDGLSQILKLADLVKFAKYTPFTDENDLSLVNAYLFVNQTKIEERTSLEDQKKEEKGDESNKEKEQQS</sequence>
<evidence type="ECO:0000313" key="4">
    <source>
        <dbReference type="Proteomes" id="UP000555103"/>
    </source>
</evidence>
<keyword evidence="4" id="KW-1185">Reference proteome</keyword>
<proteinExistence type="predicted"/>
<feature type="transmembrane region" description="Helical" evidence="2">
    <location>
        <begin position="159"/>
        <end position="181"/>
    </location>
</feature>
<gene>
    <name evidence="3" type="ORF">GGR21_002629</name>
</gene>
<keyword evidence="2" id="KW-1133">Transmembrane helix</keyword>
<evidence type="ECO:0000313" key="3">
    <source>
        <dbReference type="EMBL" id="MBB4036723.1"/>
    </source>
</evidence>
<feature type="region of interest" description="Disordered" evidence="1">
    <location>
        <begin position="310"/>
        <end position="332"/>
    </location>
</feature>
<dbReference type="Proteomes" id="UP000555103">
    <property type="component" value="Unassembled WGS sequence"/>
</dbReference>
<name>A0A840CXU1_9BACT</name>
<protein>
    <recommendedName>
        <fullName evidence="5">Oxygen tolerance</fullName>
    </recommendedName>
</protein>